<proteinExistence type="evidence at transcript level"/>
<sequence>MLFPLCCDLEQITSVSEPALPQSKKRCDFGSLETAPPHSQWFYPTSFHLHFWRCLGSFHIFPFAVTCLGSPSNHEGCSVPLPLQCLVLESGSWRMMCSSFSERRRQVSLNSTTILDTVMSLIAVRLGLRTSSHRLYGITLSAPSL</sequence>
<accession>Q3V1Y1</accession>
<reference evidence="1" key="7">
    <citation type="journal article" date="2005" name="Science">
        <title>The Transcriptional Landscape of the Mammalian Genome.</title>
        <authorList>
            <consortium name="The FANTOM Consortium"/>
            <consortium name="Riken Genome Exploration Research Group and Genome Science Group (Genome Network Project Core Group)"/>
        </authorList>
    </citation>
    <scope>NUCLEOTIDE SEQUENCE</scope>
    <source>
        <strain evidence="1">C57BL/6J</strain>
        <tissue evidence="1">Head</tissue>
    </source>
</reference>
<dbReference type="AGR" id="MGI:1918371"/>
<organism evidence="1">
    <name type="scientific">Mus musculus</name>
    <name type="common">Mouse</name>
    <dbReference type="NCBI Taxonomy" id="10090"/>
    <lineage>
        <taxon>Eukaryota</taxon>
        <taxon>Metazoa</taxon>
        <taxon>Chordata</taxon>
        <taxon>Craniata</taxon>
        <taxon>Vertebrata</taxon>
        <taxon>Euteleostomi</taxon>
        <taxon>Mammalia</taxon>
        <taxon>Eutheria</taxon>
        <taxon>Euarchontoglires</taxon>
        <taxon>Glires</taxon>
        <taxon>Rodentia</taxon>
        <taxon>Myomorpha</taxon>
        <taxon>Muroidea</taxon>
        <taxon>Muridae</taxon>
        <taxon>Murinae</taxon>
        <taxon>Mus</taxon>
        <taxon>Mus</taxon>
    </lineage>
</organism>
<reference evidence="1" key="6">
    <citation type="submission" date="2004-03" db="EMBL/GenBank/DDBJ databases">
        <authorList>
            <person name="Arakawa T."/>
            <person name="Carninci P."/>
            <person name="Fukuda S."/>
            <person name="Hashizume W."/>
            <person name="Hayashida K."/>
            <person name="Hori F."/>
            <person name="Iida J."/>
            <person name="Imamura K."/>
            <person name="Imotani K."/>
            <person name="Itoh M."/>
            <person name="Kanagawa S."/>
            <person name="Kawai J."/>
            <person name="Kojima M."/>
            <person name="Konno H."/>
            <person name="Murata M."/>
            <person name="Nakamura M."/>
            <person name="Ninomiya N."/>
            <person name="Nishiyori H."/>
            <person name="Nomura K."/>
            <person name="Ohno M."/>
            <person name="Sakazume N."/>
            <person name="Sano H."/>
            <person name="Sasaki D."/>
            <person name="Shibata K."/>
            <person name="Shiraki T."/>
            <person name="Tagami M."/>
            <person name="Tagami Y."/>
            <person name="Waki K."/>
            <person name="Watahiki A."/>
            <person name="Muramatsu M."/>
            <person name="Hayashizaki Y."/>
        </authorList>
    </citation>
    <scope>NUCLEOTIDE SEQUENCE</scope>
    <source>
        <strain evidence="1">C57BL/6J</strain>
        <tissue evidence="1">Head</tissue>
    </source>
</reference>
<dbReference type="MGI" id="MGI:1918371">
    <property type="gene designation" value="4933407I18Rik"/>
</dbReference>
<evidence type="ECO:0000313" key="1">
    <source>
        <dbReference type="EMBL" id="BAE21018.1"/>
    </source>
</evidence>
<name>Q3V1Y1_MOUSE</name>
<reference evidence="1" key="5">
    <citation type="journal article" date="2002" name="Nature">
        <title>Analysis of the mouse transcriptome based on functional annotation of 60,770 full-length cDNAs.</title>
        <authorList>
            <consortium name="The FANTOM Consortium and the RIKEN Genome Exploration Research Group Phase I and II Team"/>
        </authorList>
    </citation>
    <scope>NUCLEOTIDE SEQUENCE</scope>
    <source>
        <strain evidence="1">C57BL/6J</strain>
        <tissue evidence="1">Head</tissue>
    </source>
</reference>
<reference evidence="1" key="3">
    <citation type="journal article" date="2000" name="Genome Res.">
        <title>RIKEN integrated sequence analysis (RISA) system--384-format sequencing pipeline with 384 multicapillary sequencer.</title>
        <authorList>
            <person name="Shibata K."/>
            <person name="Itoh M."/>
            <person name="Aizawa K."/>
            <person name="Nagaoka S."/>
            <person name="Sasaki N."/>
            <person name="Carninci P."/>
            <person name="Konno H."/>
            <person name="Akiyama J."/>
            <person name="Nishi K."/>
            <person name="Kitsunai T."/>
            <person name="Tashiro H."/>
            <person name="Itoh M."/>
            <person name="Sumi N."/>
            <person name="Ishii Y."/>
            <person name="Nakamura S."/>
            <person name="Hazama M."/>
            <person name="Nishine T."/>
            <person name="Harada A."/>
            <person name="Yamamoto R."/>
            <person name="Matsumoto H."/>
            <person name="Sakaguchi S."/>
            <person name="Ikegami T."/>
            <person name="Kashiwagi K."/>
            <person name="Fujiwake S."/>
            <person name="Inoue K."/>
            <person name="Togawa Y."/>
            <person name="Izawa M."/>
            <person name="Ohara E."/>
            <person name="Watahiki M."/>
            <person name="Yoneda Y."/>
            <person name="Ishikawa T."/>
            <person name="Ozawa K."/>
            <person name="Tanaka T."/>
            <person name="Matsuura S."/>
            <person name="Kawai J."/>
            <person name="Okazaki Y."/>
            <person name="Muramatsu M."/>
            <person name="Inoue Y."/>
            <person name="Kira A."/>
            <person name="Hayashizaki Y."/>
        </authorList>
    </citation>
    <scope>NUCLEOTIDE SEQUENCE</scope>
    <source>
        <strain evidence="1">C57BL/6J</strain>
        <tissue evidence="1">Head</tissue>
    </source>
</reference>
<reference evidence="1" key="8">
    <citation type="journal article" date="2005" name="Science">
        <title>Antisense Transcription in the Mammalian Transcriptome.</title>
        <authorList>
            <consortium name="RIKEN Genome Exploration Research Group and Genome Science Group (Genome Network Project Core Group) and the FANTOM Consortium"/>
        </authorList>
    </citation>
    <scope>NUCLEOTIDE SEQUENCE</scope>
    <source>
        <strain evidence="1">C57BL/6J</strain>
        <tissue evidence="1">Head</tissue>
    </source>
</reference>
<evidence type="ECO:0000313" key="2">
    <source>
        <dbReference type="MGI" id="MGI:1918371"/>
    </source>
</evidence>
<reference evidence="1" key="4">
    <citation type="journal article" date="2001" name="Nature">
        <title>Functional annotation of a full-length mouse cDNA collection.</title>
        <authorList>
            <consortium name="The RIKEN Genome Exploration Research Group Phase II Team and the FANTOM Consortium"/>
        </authorList>
    </citation>
    <scope>NUCLEOTIDE SEQUENCE</scope>
    <source>
        <strain evidence="1">C57BL/6J</strain>
        <tissue evidence="1">Head</tissue>
    </source>
</reference>
<reference evidence="1" key="2">
    <citation type="journal article" date="2000" name="Genome Res.">
        <title>Normalization and subtraction of cap-trapper-selected cDNAs to prepare full-length cDNA libraries for rapid discovery of new genes.</title>
        <authorList>
            <person name="Carninci P."/>
            <person name="Shibata Y."/>
            <person name="Hayatsu N."/>
            <person name="Sugahara Y."/>
            <person name="Shibata K."/>
            <person name="Itoh M."/>
            <person name="Konno H."/>
            <person name="Okazaki Y."/>
            <person name="Muramatsu M."/>
            <person name="Hayashizaki Y."/>
        </authorList>
    </citation>
    <scope>NUCLEOTIDE SEQUENCE</scope>
    <source>
        <strain evidence="1">C57BL/6J</strain>
        <tissue evidence="1">Head</tissue>
    </source>
</reference>
<reference evidence="1" key="1">
    <citation type="journal article" date="1999" name="Methods Enzymol.">
        <title>High-efficiency full-length cDNA cloning.</title>
        <authorList>
            <person name="Carninci P."/>
            <person name="Hayashizaki Y."/>
        </authorList>
    </citation>
    <scope>NUCLEOTIDE SEQUENCE</scope>
    <source>
        <strain evidence="1">C57BL/6J</strain>
        <tissue evidence="1">Head</tissue>
    </source>
</reference>
<dbReference type="AlphaFoldDB" id="Q3V1Y1"/>
<dbReference type="EMBL" id="AK132182">
    <property type="protein sequence ID" value="BAE21018.1"/>
    <property type="molecule type" value="mRNA"/>
</dbReference>
<gene>
    <name evidence="2" type="primary">4933407I18Rik</name>
</gene>
<protein>
    <submittedName>
        <fullName evidence="1">Uncharacterized protein</fullName>
    </submittedName>
</protein>